<evidence type="ECO:0000259" key="15">
    <source>
        <dbReference type="PROSITE" id="PS50011"/>
    </source>
</evidence>
<dbReference type="Gene3D" id="3.30.200.20">
    <property type="entry name" value="Phosphorylase Kinase, domain 1"/>
    <property type="match status" value="1"/>
</dbReference>
<feature type="domain" description="Protein kinase" evidence="15">
    <location>
        <begin position="9"/>
        <end position="264"/>
    </location>
</feature>
<dbReference type="SMART" id="SM00220">
    <property type="entry name" value="S_TKc"/>
    <property type="match status" value="1"/>
</dbReference>
<evidence type="ECO:0000256" key="12">
    <source>
        <dbReference type="ARBA" id="ARBA00048679"/>
    </source>
</evidence>
<evidence type="ECO:0000313" key="19">
    <source>
        <dbReference type="RefSeq" id="XP_004912026.1"/>
    </source>
</evidence>
<dbReference type="FunFam" id="3.30.200.20:FF:000097">
    <property type="entry name" value="Probable serine/threonine-protein kinase nek1"/>
    <property type="match status" value="1"/>
</dbReference>
<dbReference type="GO" id="GO:0004672">
    <property type="term" value="F:protein kinase activity"/>
    <property type="evidence" value="ECO:0000318"/>
    <property type="project" value="GO_Central"/>
</dbReference>
<comment type="similarity">
    <text evidence="2">Belongs to the protein kinase superfamily. NEK Ser/Thr protein kinase family. NIMA subfamily.</text>
</comment>
<dbReference type="RefSeq" id="XP_004912026.1">
    <property type="nucleotide sequence ID" value="XM_004911969.4"/>
</dbReference>
<dbReference type="ExpressionAtlas" id="F7DBF3">
    <property type="expression patterns" value="baseline"/>
</dbReference>
<keyword evidence="17" id="KW-1185">Reference proteome</keyword>
<dbReference type="PROSITE" id="PS50011">
    <property type="entry name" value="PROTEIN_KINASE_DOM"/>
    <property type="match status" value="1"/>
</dbReference>
<keyword evidence="9 13" id="KW-0067">ATP-binding</keyword>
<dbReference type="OrthoDB" id="248923at2759"/>
<evidence type="ECO:0000256" key="13">
    <source>
        <dbReference type="PROSITE-ProRule" id="PRU10141"/>
    </source>
</evidence>
<dbReference type="Bgee" id="ENSXETG00000020710">
    <property type="expression patterns" value="Expressed in testis and 9 other cell types or tissues"/>
</dbReference>
<evidence type="ECO:0000313" key="20">
    <source>
        <dbReference type="Xenbase" id="XB-GENE-1012494"/>
    </source>
</evidence>
<dbReference type="Xenbase" id="XB-GENE-1012494">
    <property type="gene designation" value="nek5"/>
</dbReference>
<dbReference type="InterPro" id="IPR017441">
    <property type="entry name" value="Protein_kinase_ATP_BS"/>
</dbReference>
<feature type="compositionally biased region" description="Basic and acidic residues" evidence="14">
    <location>
        <begin position="843"/>
        <end position="860"/>
    </location>
</feature>
<feature type="compositionally biased region" description="Basic and acidic residues" evidence="14">
    <location>
        <begin position="885"/>
        <end position="902"/>
    </location>
</feature>
<dbReference type="EC" id="2.7.11.1" evidence="3"/>
<reference evidence="18 19" key="3">
    <citation type="submission" date="2025-04" db="UniProtKB">
        <authorList>
            <consortium name="RefSeq"/>
        </authorList>
    </citation>
    <scope>IDENTIFICATION</scope>
    <source>
        <strain evidence="18 19">Nigerian</strain>
        <tissue evidence="18 19">Liver and blood</tissue>
    </source>
</reference>
<dbReference type="GO" id="GO:0004674">
    <property type="term" value="F:protein serine/threonine kinase activity"/>
    <property type="evidence" value="ECO:0007669"/>
    <property type="project" value="UniProtKB-KW"/>
</dbReference>
<dbReference type="GO" id="GO:0005524">
    <property type="term" value="F:ATP binding"/>
    <property type="evidence" value="ECO:0007669"/>
    <property type="project" value="UniProtKB-UniRule"/>
</dbReference>
<dbReference type="PROSITE" id="PS00107">
    <property type="entry name" value="PROTEIN_KINASE_ATP"/>
    <property type="match status" value="1"/>
</dbReference>
<dbReference type="InterPro" id="IPR008271">
    <property type="entry name" value="Ser/Thr_kinase_AS"/>
</dbReference>
<comment type="cofactor">
    <cofactor evidence="1">
        <name>Mg(2+)</name>
        <dbReference type="ChEBI" id="CHEBI:18420"/>
    </cofactor>
</comment>
<protein>
    <recommendedName>
        <fullName evidence="3">non-specific serine/threonine protein kinase</fullName>
        <ecNumber evidence="3">2.7.11.1</ecNumber>
    </recommendedName>
</protein>
<evidence type="ECO:0000313" key="18">
    <source>
        <dbReference type="RefSeq" id="XP_002936777.2"/>
    </source>
</evidence>
<keyword evidence="6" id="KW-0479">Metal-binding</keyword>
<dbReference type="InterPro" id="IPR000719">
    <property type="entry name" value="Prot_kinase_dom"/>
</dbReference>
<evidence type="ECO:0000256" key="7">
    <source>
        <dbReference type="ARBA" id="ARBA00022741"/>
    </source>
</evidence>
<dbReference type="OMA" id="RQWDARA"/>
<sequence length="931" mass="106357">MYQSTMDKYDIVRMIGEGAFGKAYLAKGKSDNMQCVIKEINLSKMPTKEKEASHKEVVLLAKMKHPNIVTFFSSIEERNKLYIVMEYCDGGDLMKRVNKQRGVLFEEDQILSWFVQISLGLKHIHDRKVLHRDIKAQNIFLSNNGTLAKLGDFGIARMLNNTMELARTCVGTPYYLSPEICENKPYNNKTDIWSLGCVLYELCALKHPFEASSLRQLVLKICRGRYEPIPTKYSYDLRILVSQLFKISSRDRPSINSILKKPFLEKRINKHLSPELIEEEFSHTVIHRKKPSSNPARYPCKPKQLPVAKVEVAKAERCKIREVNSPKPKVAVQPRREVLPKRNEWKPPSVPQQHAVKKYWEPKPDVGGRAAVAKIQGQYDHYFAQLNNIQRRGYEQMPNNVPHVNQRVEDYYKQRAMQHQNQLPADYLLRRQEAQLYKLKVEKQMGLRPSSADHFYKPASRPALSPEVQMNRLPQKQQIRNNENREQEYLKQLELIRQQYHNDVRGNKAKAGLQQEAPRLVEGTYLVQQGGHKLEGPCVQPDSKEPAEEIQCLNQILKQNREERRELEKKYKIKGGVKFEINLDGPTADEGTNQEEEENDHLNDTLTFEHGKKLEGTNWHRVCNDHRGNSEDGKSAEDDVSFDHKAMEQRKQWAPGAPQTLLRFLGDADFTSACSTLADGQSAGELPGNRKQWNHVAPGTLLRALAETDVKEDVCDGTLKPWLPERPDSEADISSDDDLDEERLEPRSDDDDTNFEESEDELREEVMESMERVLIPSDQVDDADVKKTNAPKAALHKAANPSIEIDSIEGPNPEDHSAAEENPDNREKQSLKMENLGEAQDQTSREETVEHKEIHSLEKDTVGQIENQIQVEVKLEQIEDQLQVAERETETENKSSGERKVAEAANPADVPTAPSSVFINEAPPSSNICSV</sequence>
<dbReference type="Gene3D" id="1.10.510.10">
    <property type="entry name" value="Transferase(Phosphotransferase) domain 1"/>
    <property type="match status" value="1"/>
</dbReference>
<dbReference type="InterPro" id="IPR011009">
    <property type="entry name" value="Kinase-like_dom_sf"/>
</dbReference>
<gene>
    <name evidence="16 18 19 20" type="primary">nek5</name>
</gene>
<keyword evidence="10" id="KW-0460">Magnesium</keyword>
<evidence type="ECO:0000256" key="8">
    <source>
        <dbReference type="ARBA" id="ARBA00022777"/>
    </source>
</evidence>
<keyword evidence="4" id="KW-0723">Serine/threonine-protein kinase</keyword>
<dbReference type="KEGG" id="xtr:100497645"/>
<comment type="catalytic activity">
    <reaction evidence="12">
        <text>L-seryl-[protein] + ATP = O-phospho-L-seryl-[protein] + ADP + H(+)</text>
        <dbReference type="Rhea" id="RHEA:17989"/>
        <dbReference type="Rhea" id="RHEA-COMP:9863"/>
        <dbReference type="Rhea" id="RHEA-COMP:11604"/>
        <dbReference type="ChEBI" id="CHEBI:15378"/>
        <dbReference type="ChEBI" id="CHEBI:29999"/>
        <dbReference type="ChEBI" id="CHEBI:30616"/>
        <dbReference type="ChEBI" id="CHEBI:83421"/>
        <dbReference type="ChEBI" id="CHEBI:456216"/>
        <dbReference type="EC" id="2.7.11.1"/>
    </reaction>
</comment>
<keyword evidence="8 18" id="KW-0418">Kinase</keyword>
<dbReference type="AlphaFoldDB" id="F7DBF3"/>
<evidence type="ECO:0000256" key="9">
    <source>
        <dbReference type="ARBA" id="ARBA00022840"/>
    </source>
</evidence>
<dbReference type="RefSeq" id="XP_002936777.2">
    <property type="nucleotide sequence ID" value="XM_002936731.5"/>
</dbReference>
<evidence type="ECO:0000313" key="16">
    <source>
        <dbReference type="Ensembl" id="ENSXETP00000044750"/>
    </source>
</evidence>
<organism evidence="16">
    <name type="scientific">Xenopus tropicalis</name>
    <name type="common">Western clawed frog</name>
    <name type="synonym">Silurana tropicalis</name>
    <dbReference type="NCBI Taxonomy" id="8364"/>
    <lineage>
        <taxon>Eukaryota</taxon>
        <taxon>Metazoa</taxon>
        <taxon>Chordata</taxon>
        <taxon>Craniata</taxon>
        <taxon>Vertebrata</taxon>
        <taxon>Euteleostomi</taxon>
        <taxon>Amphibia</taxon>
        <taxon>Batrachia</taxon>
        <taxon>Anura</taxon>
        <taxon>Pipoidea</taxon>
        <taxon>Pipidae</taxon>
        <taxon>Xenopodinae</taxon>
        <taxon>Xenopus</taxon>
        <taxon>Silurana</taxon>
    </lineage>
</organism>
<evidence type="ECO:0000256" key="14">
    <source>
        <dbReference type="SAM" id="MobiDB-lite"/>
    </source>
</evidence>
<evidence type="ECO:0000256" key="6">
    <source>
        <dbReference type="ARBA" id="ARBA00022723"/>
    </source>
</evidence>
<evidence type="ECO:0000256" key="1">
    <source>
        <dbReference type="ARBA" id="ARBA00001946"/>
    </source>
</evidence>
<dbReference type="HOGENOM" id="CLU_000288_63_39_1"/>
<keyword evidence="5" id="KW-0808">Transferase</keyword>
<dbReference type="PANTHER" id="PTHR44899">
    <property type="entry name" value="CAMK FAMILY PROTEIN KINASE"/>
    <property type="match status" value="1"/>
</dbReference>
<dbReference type="Proteomes" id="UP000008143">
    <property type="component" value="Chromosome 2"/>
</dbReference>
<evidence type="ECO:0000256" key="5">
    <source>
        <dbReference type="ARBA" id="ARBA00022679"/>
    </source>
</evidence>
<evidence type="ECO:0000256" key="11">
    <source>
        <dbReference type="ARBA" id="ARBA00047899"/>
    </source>
</evidence>
<dbReference type="PANTHER" id="PTHR44899:SF1">
    <property type="entry name" value="SERINE_THREONINE-PROTEIN KINASE NEK5"/>
    <property type="match status" value="1"/>
</dbReference>
<evidence type="ECO:0000256" key="4">
    <source>
        <dbReference type="ARBA" id="ARBA00022527"/>
    </source>
</evidence>
<feature type="compositionally biased region" description="Acidic residues" evidence="14">
    <location>
        <begin position="730"/>
        <end position="763"/>
    </location>
</feature>
<dbReference type="GeneID" id="100497645"/>
<feature type="binding site" evidence="13">
    <location>
        <position position="38"/>
    </location>
    <ligand>
        <name>ATP</name>
        <dbReference type="ChEBI" id="CHEBI:30616"/>
    </ligand>
</feature>
<dbReference type="PROSITE" id="PS00108">
    <property type="entry name" value="PROTEIN_KINASE_ST"/>
    <property type="match status" value="1"/>
</dbReference>
<feature type="compositionally biased region" description="Polar residues" evidence="14">
    <location>
        <begin position="913"/>
        <end position="931"/>
    </location>
</feature>
<dbReference type="Ensembl" id="ENSXETT00000044750">
    <property type="protein sequence ID" value="ENSXETP00000044750"/>
    <property type="gene ID" value="ENSXETG00000020710"/>
</dbReference>
<proteinExistence type="inferred from homology"/>
<keyword evidence="7 13" id="KW-0547">Nucleotide-binding</keyword>
<accession>F7DBF3</accession>
<feature type="compositionally biased region" description="Basic and acidic residues" evidence="14">
    <location>
        <begin position="813"/>
        <end position="831"/>
    </location>
</feature>
<name>F7DBF3_XENTR</name>
<dbReference type="FunFam" id="1.10.510.10:FF:000172">
    <property type="entry name" value="serine/threonine-protein kinase Nek1 isoform X1"/>
    <property type="match status" value="1"/>
</dbReference>
<dbReference type="SUPFAM" id="SSF56112">
    <property type="entry name" value="Protein kinase-like (PK-like)"/>
    <property type="match status" value="1"/>
</dbReference>
<reference evidence="16" key="2">
    <citation type="submission" date="2011-06" db="UniProtKB">
        <authorList>
            <consortium name="Ensembl"/>
        </authorList>
    </citation>
    <scope>IDENTIFICATION</scope>
</reference>
<feature type="region of interest" description="Disordered" evidence="14">
    <location>
        <begin position="884"/>
        <end position="931"/>
    </location>
</feature>
<comment type="catalytic activity">
    <reaction evidence="11">
        <text>L-threonyl-[protein] + ATP = O-phospho-L-threonyl-[protein] + ADP + H(+)</text>
        <dbReference type="Rhea" id="RHEA:46608"/>
        <dbReference type="Rhea" id="RHEA-COMP:11060"/>
        <dbReference type="Rhea" id="RHEA-COMP:11605"/>
        <dbReference type="ChEBI" id="CHEBI:15378"/>
        <dbReference type="ChEBI" id="CHEBI:30013"/>
        <dbReference type="ChEBI" id="CHEBI:30616"/>
        <dbReference type="ChEBI" id="CHEBI:61977"/>
        <dbReference type="ChEBI" id="CHEBI:456216"/>
        <dbReference type="EC" id="2.7.11.1"/>
    </reaction>
</comment>
<dbReference type="GeneTree" id="ENSGT00940000160136"/>
<feature type="region of interest" description="Disordered" evidence="14">
    <location>
        <begin position="718"/>
        <end position="860"/>
    </location>
</feature>
<evidence type="ECO:0000256" key="3">
    <source>
        <dbReference type="ARBA" id="ARBA00012513"/>
    </source>
</evidence>
<dbReference type="InterPro" id="IPR051131">
    <property type="entry name" value="NEK_Ser/Thr_kinase_NIMA"/>
</dbReference>
<dbReference type="AGR" id="Xenbase:XB-GENE-1012494"/>
<evidence type="ECO:0000256" key="2">
    <source>
        <dbReference type="ARBA" id="ARBA00010886"/>
    </source>
</evidence>
<dbReference type="GO" id="GO:0046872">
    <property type="term" value="F:metal ion binding"/>
    <property type="evidence" value="ECO:0007669"/>
    <property type="project" value="UniProtKB-KW"/>
</dbReference>
<dbReference type="CTD" id="341676"/>
<reference evidence="16" key="1">
    <citation type="journal article" date="2010" name="Science">
        <title>The genome of the Western clawed frog Xenopus tropicalis.</title>
        <authorList>
            <person name="Hellsten U."/>
            <person name="Harland R.M."/>
            <person name="Gilchrist M.J."/>
            <person name="Hendrix D."/>
            <person name="Jurka J."/>
            <person name="Kapitonov V."/>
            <person name="Ovcharenko I."/>
            <person name="Putnam N.H."/>
            <person name="Shu S."/>
            <person name="Taher L."/>
            <person name="Blitz I.L."/>
            <person name="Blumberg B."/>
            <person name="Dichmann D.S."/>
            <person name="Dubchak I."/>
            <person name="Amaya E."/>
            <person name="Detter J.C."/>
            <person name="Fletcher R."/>
            <person name="Gerhard D.S."/>
            <person name="Goodstein D."/>
            <person name="Graves T."/>
            <person name="Grigoriev I.V."/>
            <person name="Grimwood J."/>
            <person name="Kawashima T."/>
            <person name="Lindquist E."/>
            <person name="Lucas S.M."/>
            <person name="Mead P.E."/>
            <person name="Mitros T."/>
            <person name="Ogino H."/>
            <person name="Ohta Y."/>
            <person name="Poliakov A.V."/>
            <person name="Pollet N."/>
            <person name="Robert J."/>
            <person name="Salamov A."/>
            <person name="Sater A.K."/>
            <person name="Schmutz J."/>
            <person name="Terry A."/>
            <person name="Vize P.D."/>
            <person name="Warren W.C."/>
            <person name="Wells D."/>
            <person name="Wills A."/>
            <person name="Wilson R.K."/>
            <person name="Zimmerman L.B."/>
            <person name="Zorn A.M."/>
            <person name="Grainger R."/>
            <person name="Grammer T."/>
            <person name="Khokha M.K."/>
            <person name="Richardson P.M."/>
            <person name="Rokhsar D.S."/>
        </authorList>
    </citation>
    <scope>NUCLEOTIDE SEQUENCE [LARGE SCALE GENOMIC DNA]</scope>
    <source>
        <strain evidence="16">Nigerian</strain>
    </source>
</reference>
<evidence type="ECO:0000256" key="10">
    <source>
        <dbReference type="ARBA" id="ARBA00022842"/>
    </source>
</evidence>
<evidence type="ECO:0000313" key="17">
    <source>
        <dbReference type="Proteomes" id="UP000008143"/>
    </source>
</evidence>
<dbReference type="Pfam" id="PF00069">
    <property type="entry name" value="Pkinase"/>
    <property type="match status" value="1"/>
</dbReference>